<gene>
    <name evidence="1" type="ORF">BACCIP111895_00629</name>
</gene>
<protein>
    <submittedName>
        <fullName evidence="1">Uncharacterized protein</fullName>
    </submittedName>
</protein>
<keyword evidence="2" id="KW-1185">Reference proteome</keyword>
<evidence type="ECO:0000313" key="1">
    <source>
        <dbReference type="EMBL" id="CAH2713493.1"/>
    </source>
</evidence>
<dbReference type="Proteomes" id="UP000838308">
    <property type="component" value="Unassembled WGS sequence"/>
</dbReference>
<reference evidence="1" key="1">
    <citation type="submission" date="2022-04" db="EMBL/GenBank/DDBJ databases">
        <authorList>
            <person name="Criscuolo A."/>
        </authorList>
    </citation>
    <scope>NUCLEOTIDE SEQUENCE</scope>
    <source>
        <strain evidence="1">CIP111895</strain>
    </source>
</reference>
<dbReference type="EMBL" id="CALBWS010000002">
    <property type="protein sequence ID" value="CAH2713493.1"/>
    <property type="molecule type" value="Genomic_DNA"/>
</dbReference>
<evidence type="ECO:0000313" key="2">
    <source>
        <dbReference type="Proteomes" id="UP000838308"/>
    </source>
</evidence>
<organism evidence="1 2">
    <name type="scientific">Neobacillus rhizosphaerae</name>
    <dbReference type="NCBI Taxonomy" id="2880965"/>
    <lineage>
        <taxon>Bacteria</taxon>
        <taxon>Bacillati</taxon>
        <taxon>Bacillota</taxon>
        <taxon>Bacilli</taxon>
        <taxon>Bacillales</taxon>
        <taxon>Bacillaceae</taxon>
        <taxon>Neobacillus</taxon>
    </lineage>
</organism>
<name>A0ABM9ELL7_9BACI</name>
<sequence>MSFHLAGQRLEYRKKRFYSPLNLRKKCVMEMAAD</sequence>
<proteinExistence type="predicted"/>
<accession>A0ABM9ELL7</accession>
<comment type="caution">
    <text evidence="1">The sequence shown here is derived from an EMBL/GenBank/DDBJ whole genome shotgun (WGS) entry which is preliminary data.</text>
</comment>